<dbReference type="InterPro" id="IPR000198">
    <property type="entry name" value="RhoGAP_dom"/>
</dbReference>
<feature type="region of interest" description="Disordered" evidence="2">
    <location>
        <begin position="263"/>
        <end position="794"/>
    </location>
</feature>
<feature type="compositionally biased region" description="Low complexity" evidence="2">
    <location>
        <begin position="354"/>
        <end position="365"/>
    </location>
</feature>
<dbReference type="GO" id="GO:0005938">
    <property type="term" value="C:cell cortex"/>
    <property type="evidence" value="ECO:0007669"/>
    <property type="project" value="TreeGrafter"/>
</dbReference>
<feature type="compositionally biased region" description="Pro residues" evidence="2">
    <location>
        <begin position="497"/>
        <end position="512"/>
    </location>
</feature>
<feature type="compositionally biased region" description="Low complexity" evidence="2">
    <location>
        <begin position="783"/>
        <end position="794"/>
    </location>
</feature>
<dbReference type="Proteomes" id="UP000326924">
    <property type="component" value="Unassembled WGS sequence"/>
</dbReference>
<feature type="compositionally biased region" description="Basic residues" evidence="2">
    <location>
        <begin position="556"/>
        <end position="569"/>
    </location>
</feature>
<accession>A0A5J5EHU1</accession>
<dbReference type="PROSITE" id="PS50238">
    <property type="entry name" value="RHOGAP"/>
    <property type="match status" value="1"/>
</dbReference>
<reference evidence="4 5" key="1">
    <citation type="submission" date="2019-09" db="EMBL/GenBank/DDBJ databases">
        <title>Draft genome of the ectomycorrhizal ascomycete Sphaerosporella brunnea.</title>
        <authorList>
            <consortium name="DOE Joint Genome Institute"/>
            <person name="Benucci G.M."/>
            <person name="Marozzi G."/>
            <person name="Antonielli L."/>
            <person name="Sanchez S."/>
            <person name="Marco P."/>
            <person name="Wang X."/>
            <person name="Falini L.B."/>
            <person name="Barry K."/>
            <person name="Haridas S."/>
            <person name="Lipzen A."/>
            <person name="Labutti K."/>
            <person name="Grigoriev I.V."/>
            <person name="Murat C."/>
            <person name="Martin F."/>
            <person name="Albertini E."/>
            <person name="Donnini D."/>
            <person name="Bonito G."/>
        </authorList>
    </citation>
    <scope>NUCLEOTIDE SEQUENCE [LARGE SCALE GENOMIC DNA]</scope>
    <source>
        <strain evidence="4 5">Sb_GMNB300</strain>
    </source>
</reference>
<evidence type="ECO:0000313" key="5">
    <source>
        <dbReference type="Proteomes" id="UP000326924"/>
    </source>
</evidence>
<feature type="compositionally biased region" description="Polar residues" evidence="2">
    <location>
        <begin position="697"/>
        <end position="706"/>
    </location>
</feature>
<dbReference type="GO" id="GO:0005096">
    <property type="term" value="F:GTPase activator activity"/>
    <property type="evidence" value="ECO:0007669"/>
    <property type="project" value="UniProtKB-KW"/>
</dbReference>
<feature type="compositionally biased region" description="Polar residues" evidence="2">
    <location>
        <begin position="766"/>
        <end position="781"/>
    </location>
</feature>
<feature type="compositionally biased region" description="Low complexity" evidence="2">
    <location>
        <begin position="721"/>
        <end position="735"/>
    </location>
</feature>
<dbReference type="SUPFAM" id="SSF48350">
    <property type="entry name" value="GTPase activation domain, GAP"/>
    <property type="match status" value="1"/>
</dbReference>
<feature type="compositionally biased region" description="Basic and acidic residues" evidence="2">
    <location>
        <begin position="394"/>
        <end position="409"/>
    </location>
</feature>
<dbReference type="SMART" id="SM00324">
    <property type="entry name" value="RhoGAP"/>
    <property type="match status" value="1"/>
</dbReference>
<keyword evidence="5" id="KW-1185">Reference proteome</keyword>
<feature type="compositionally biased region" description="Low complexity" evidence="2">
    <location>
        <begin position="413"/>
        <end position="424"/>
    </location>
</feature>
<protein>
    <recommendedName>
        <fullName evidence="3">Rho-GAP domain-containing protein</fullName>
    </recommendedName>
</protein>
<evidence type="ECO:0000259" key="3">
    <source>
        <dbReference type="PROSITE" id="PS50238"/>
    </source>
</evidence>
<dbReference type="Pfam" id="PF00620">
    <property type="entry name" value="RhoGAP"/>
    <property type="match status" value="1"/>
</dbReference>
<evidence type="ECO:0000256" key="2">
    <source>
        <dbReference type="SAM" id="MobiDB-lite"/>
    </source>
</evidence>
<feature type="compositionally biased region" description="Basic and acidic residues" evidence="2">
    <location>
        <begin position="600"/>
        <end position="613"/>
    </location>
</feature>
<evidence type="ECO:0000256" key="1">
    <source>
        <dbReference type="ARBA" id="ARBA00022468"/>
    </source>
</evidence>
<dbReference type="InParanoid" id="A0A5J5EHU1"/>
<feature type="compositionally biased region" description="Pro residues" evidence="2">
    <location>
        <begin position="651"/>
        <end position="669"/>
    </location>
</feature>
<feature type="region of interest" description="Disordered" evidence="2">
    <location>
        <begin position="1"/>
        <end position="21"/>
    </location>
</feature>
<dbReference type="EMBL" id="VXIS01000276">
    <property type="protein sequence ID" value="KAA8895272.1"/>
    <property type="molecule type" value="Genomic_DNA"/>
</dbReference>
<feature type="domain" description="Rho-GAP" evidence="3">
    <location>
        <begin position="64"/>
        <end position="259"/>
    </location>
</feature>
<dbReference type="CDD" id="cd04396">
    <property type="entry name" value="RhoGAP_fSAC7_BAG7"/>
    <property type="match status" value="1"/>
</dbReference>
<evidence type="ECO:0000313" key="4">
    <source>
        <dbReference type="EMBL" id="KAA8895272.1"/>
    </source>
</evidence>
<dbReference type="PANTHER" id="PTHR15228:SF25">
    <property type="entry name" value="F-BAR DOMAIN-CONTAINING PROTEIN"/>
    <property type="match status" value="1"/>
</dbReference>
<dbReference type="InterPro" id="IPR051025">
    <property type="entry name" value="RhoGAP"/>
</dbReference>
<name>A0A5J5EHU1_9PEZI</name>
<comment type="caution">
    <text evidence="4">The sequence shown here is derived from an EMBL/GenBank/DDBJ whole genome shotgun (WGS) entry which is preliminary data.</text>
</comment>
<feature type="compositionally biased region" description="Polar residues" evidence="2">
    <location>
        <begin position="576"/>
        <end position="588"/>
    </location>
</feature>
<dbReference type="GO" id="GO:0007165">
    <property type="term" value="P:signal transduction"/>
    <property type="evidence" value="ECO:0007669"/>
    <property type="project" value="InterPro"/>
</dbReference>
<feature type="compositionally biased region" description="Polar residues" evidence="2">
    <location>
        <begin position="538"/>
        <end position="553"/>
    </location>
</feature>
<dbReference type="PANTHER" id="PTHR15228">
    <property type="entry name" value="SPERMATHECAL PHYSIOLOGY VARIANT"/>
    <property type="match status" value="1"/>
</dbReference>
<gene>
    <name evidence="4" type="ORF">FN846DRAFT_911955</name>
</gene>
<dbReference type="AlphaFoldDB" id="A0A5J5EHU1"/>
<sequence length="794" mass="85428">MTIADVAGPSSATLPPNSPPTKASLANWWERFKKKSVKDNAEKEQQGIFGVPLHRSINYANVAISLTDANGKQFVYGYVPIVVAKCGVFLKEKATEIEGIFRLSGSAKRIKDLQTIFDSPEKYGKGLDWTGYTVHDAANVLRRYLNCLPEPIIPLDFYNKFRDPLTVQPETFDVEHAIRIYQKLILDLPPLNRQLLLYILDLLAVFASKSEVNRMTAENLAAIFQPGLISHPSHEMAPQAYKLSQDVLVFLINHQDHFLMGMRGSNEPEVAPELNPPVTPSSLRHSKTVVHRAPSDGSASADEIRRYGGVRRNTSVSSRKSGAMSGGVSRSNTLPSKRSPRTRPSASFRPTDGSSSPKPTESTESQGAVKIIGRVRSPSPARGQMIEGMGLVSRPEHPGPQHPPREPRSRQVSGSSRPTSPTTPIRERSFANLFSLAPGDGRPQRKLRKRLPGSNNHSAESSSTSLPTGNGGPAETAFETTPMSPPRSETPLEVIPQSPPRPIPIPAAPHSPPIVASTSTLMPTMSPTPSATSSVTSQDSAHSYSDATGNSDSPGKKKKARSSKWRWSHTKVDQWNPGSPTFGNSSGSIAERIGRSSGSPDHDRSEGSGDDSVRSGSSMGGALGWFKKRTQRKDAHHEDKDIPMHVQVQSLPPPQYPLPGSPHVQPPTPSSLGKPATPIAEAENEIEDSPTERPWAQDSNTPTPTQDKILKTDDIRVGNATPRPTRPSESPTVSTNTVTPKATEHPSPENGASESAAPAVGLDPIPSNTTSSPQPNGTEVSTAEPAPADAAAAR</sequence>
<feature type="compositionally biased region" description="Low complexity" evidence="2">
    <location>
        <begin position="513"/>
        <end position="537"/>
    </location>
</feature>
<feature type="compositionally biased region" description="Basic and acidic residues" evidence="2">
    <location>
        <begin position="632"/>
        <end position="643"/>
    </location>
</feature>
<dbReference type="Gene3D" id="1.10.555.10">
    <property type="entry name" value="Rho GTPase activation protein"/>
    <property type="match status" value="1"/>
</dbReference>
<dbReference type="GO" id="GO:0060237">
    <property type="term" value="P:regulation of fungal-type cell wall organization"/>
    <property type="evidence" value="ECO:0007669"/>
    <property type="project" value="TreeGrafter"/>
</dbReference>
<feature type="compositionally biased region" description="Low complexity" evidence="2">
    <location>
        <begin position="454"/>
        <end position="465"/>
    </location>
</feature>
<keyword evidence="1" id="KW-0343">GTPase activation</keyword>
<proteinExistence type="predicted"/>
<organism evidence="4 5">
    <name type="scientific">Sphaerosporella brunnea</name>
    <dbReference type="NCBI Taxonomy" id="1250544"/>
    <lineage>
        <taxon>Eukaryota</taxon>
        <taxon>Fungi</taxon>
        <taxon>Dikarya</taxon>
        <taxon>Ascomycota</taxon>
        <taxon>Pezizomycotina</taxon>
        <taxon>Pezizomycetes</taxon>
        <taxon>Pezizales</taxon>
        <taxon>Pyronemataceae</taxon>
        <taxon>Sphaerosporella</taxon>
    </lineage>
</organism>
<dbReference type="InterPro" id="IPR008936">
    <property type="entry name" value="Rho_GTPase_activation_prot"/>
</dbReference>
<dbReference type="OrthoDB" id="3196451at2759"/>